<dbReference type="PANTHER" id="PTHR16043">
    <property type="entry name" value="DALRD3 PROTEIN"/>
    <property type="match status" value="1"/>
</dbReference>
<evidence type="ECO:0000259" key="1">
    <source>
        <dbReference type="SMART" id="SM00836"/>
    </source>
</evidence>
<dbReference type="InterPro" id="IPR009080">
    <property type="entry name" value="tRNAsynth_Ia_anticodon-bd"/>
</dbReference>
<reference evidence="2 3" key="1">
    <citation type="submission" date="2020-04" db="EMBL/GenBank/DDBJ databases">
        <authorList>
            <person name="Alioto T."/>
            <person name="Alioto T."/>
            <person name="Gomez Garrido J."/>
        </authorList>
    </citation>
    <scope>NUCLEOTIDE SEQUENCE [LARGE SCALE GENOMIC DNA]</scope>
</reference>
<organism evidence="2 3">
    <name type="scientific">Cloeon dipterum</name>
    <dbReference type="NCBI Taxonomy" id="197152"/>
    <lineage>
        <taxon>Eukaryota</taxon>
        <taxon>Metazoa</taxon>
        <taxon>Ecdysozoa</taxon>
        <taxon>Arthropoda</taxon>
        <taxon>Hexapoda</taxon>
        <taxon>Insecta</taxon>
        <taxon>Pterygota</taxon>
        <taxon>Palaeoptera</taxon>
        <taxon>Ephemeroptera</taxon>
        <taxon>Pisciforma</taxon>
        <taxon>Baetidae</taxon>
        <taxon>Cloeon</taxon>
    </lineage>
</organism>
<dbReference type="Gene3D" id="1.10.730.10">
    <property type="entry name" value="Isoleucyl-tRNA Synthetase, Domain 1"/>
    <property type="match status" value="1"/>
</dbReference>
<feature type="domain" description="DALR anticodon binding" evidence="1">
    <location>
        <begin position="177"/>
        <end position="313"/>
    </location>
</feature>
<dbReference type="AlphaFoldDB" id="A0A8S1D3R4"/>
<dbReference type="GO" id="GO:0106217">
    <property type="term" value="P:tRNA C3-cytosine methylation"/>
    <property type="evidence" value="ECO:0007669"/>
    <property type="project" value="TreeGrafter"/>
</dbReference>
<evidence type="ECO:0000313" key="2">
    <source>
        <dbReference type="EMBL" id="CAB3376287.1"/>
    </source>
</evidence>
<gene>
    <name evidence="2" type="ORF">CLODIP_2_CD04887</name>
</gene>
<dbReference type="OrthoDB" id="9990834at2759"/>
<dbReference type="SMART" id="SM00836">
    <property type="entry name" value="DALR_1"/>
    <property type="match status" value="1"/>
</dbReference>
<dbReference type="PANTHER" id="PTHR16043:SF1">
    <property type="entry name" value="DALR ANTICODON-BINDING DOMAIN-CONTAINING PROTEIN 3"/>
    <property type="match status" value="1"/>
</dbReference>
<dbReference type="EMBL" id="CADEPI010000126">
    <property type="protein sequence ID" value="CAB3376287.1"/>
    <property type="molecule type" value="Genomic_DNA"/>
</dbReference>
<dbReference type="GO" id="GO:0004814">
    <property type="term" value="F:arginine-tRNA ligase activity"/>
    <property type="evidence" value="ECO:0007669"/>
    <property type="project" value="InterPro"/>
</dbReference>
<name>A0A8S1D3R4_9INSE</name>
<dbReference type="GO" id="GO:0006420">
    <property type="term" value="P:arginyl-tRNA aminoacylation"/>
    <property type="evidence" value="ECO:0007669"/>
    <property type="project" value="InterPro"/>
</dbReference>
<dbReference type="InterPro" id="IPR008909">
    <property type="entry name" value="DALR_anticod-bd"/>
</dbReference>
<dbReference type="InterPro" id="IPR037380">
    <property type="entry name" value="DALRD3"/>
</dbReference>
<proteinExistence type="predicted"/>
<dbReference type="SUPFAM" id="SSF47323">
    <property type="entry name" value="Anticodon-binding domain of a subclass of class I aminoacyl-tRNA synthetases"/>
    <property type="match status" value="1"/>
</dbReference>
<dbReference type="GO" id="GO:0005524">
    <property type="term" value="F:ATP binding"/>
    <property type="evidence" value="ECO:0007669"/>
    <property type="project" value="InterPro"/>
</dbReference>
<dbReference type="GO" id="GO:0000049">
    <property type="term" value="F:tRNA binding"/>
    <property type="evidence" value="ECO:0007669"/>
    <property type="project" value="TreeGrafter"/>
</dbReference>
<accession>A0A8S1D3R4</accession>
<dbReference type="Proteomes" id="UP000494165">
    <property type="component" value="Unassembled WGS sequence"/>
</dbReference>
<evidence type="ECO:0000313" key="3">
    <source>
        <dbReference type="Proteomes" id="UP000494165"/>
    </source>
</evidence>
<protein>
    <recommendedName>
        <fullName evidence="1">DALR anticodon binding domain-containing protein</fullName>
    </recommendedName>
</protein>
<keyword evidence="3" id="KW-1185">Reference proteome</keyword>
<sequence>MTEQEIASCVHLQDLLLDNYKMKTLEESGKCVSLEVENNGCSSDLSWYRVELVRNTMKNIYEKCGWTVTEGGYADQKFLLTLNLVPAKGNESDQRRRMAVGVVRNIATKQKERQISIEDYLRMREEDILSVEANAQLAKATVHFELLHVGYQSCVNLDFSAPPVLNRGSSNRGVVFCLYNYARIATILNKHASGVERSEYPPLPALDAQLAQTLFEMSPEMKLVRLCLMRFTKVLSDVEPDAEGRLPQPHLLCRYLSEVAHPISRYYRSHHVLTEPSAHLLPVMHARLHLLRAIHRVLGYAFHLLDLQPQDTM</sequence>
<dbReference type="Pfam" id="PF05746">
    <property type="entry name" value="DALR_1"/>
    <property type="match status" value="1"/>
</dbReference>
<comment type="caution">
    <text evidence="2">The sequence shown here is derived from an EMBL/GenBank/DDBJ whole genome shotgun (WGS) entry which is preliminary data.</text>
</comment>